<comment type="caution">
    <text evidence="2">The sequence shown here is derived from an EMBL/GenBank/DDBJ whole genome shotgun (WGS) entry which is preliminary data.</text>
</comment>
<name>A0A7V3ZWX5_UNCW3</name>
<reference evidence="2" key="1">
    <citation type="journal article" date="2020" name="mSystems">
        <title>Genome- and Community-Level Interaction Insights into Carbon Utilization and Element Cycling Functions of Hydrothermarchaeota in Hydrothermal Sediment.</title>
        <authorList>
            <person name="Zhou Z."/>
            <person name="Liu Y."/>
            <person name="Xu W."/>
            <person name="Pan J."/>
            <person name="Luo Z.H."/>
            <person name="Li M."/>
        </authorList>
    </citation>
    <scope>NUCLEOTIDE SEQUENCE [LARGE SCALE GENOMIC DNA]</scope>
    <source>
        <strain evidence="2">SpSt-69</strain>
    </source>
</reference>
<feature type="domain" description="Organic solvent tolerance-like N-terminal" evidence="1">
    <location>
        <begin position="44"/>
        <end position="230"/>
    </location>
</feature>
<evidence type="ECO:0000313" key="2">
    <source>
        <dbReference type="EMBL" id="HGL17074.1"/>
    </source>
</evidence>
<proteinExistence type="predicted"/>
<sequence>MFFLLISLFLYKIESGEMKILREGGKELITFYGGVVVRDSNTLIKSPVALYSQEEGVMELSGPVQGVQGERSLRCDFAKIYERERIFKGYGNCEITGAFEFLKCDSVILRENEVHAFGSVFLRSVKDSIESNSEEVLLRKDLIEAKGNSSITYFGGKDTVMLESKYYLYRDSVLYASSGVKITGKDFEGEGDSLVYMRSLRYAELLKNAWVRNSSTLIKGDAINLYLTEENKIDRLVAFEFPSLFNREEGREIYLEGDSLYFYTEGTDRLKWFRASRVKGYYKEGTEDGSAEGN</sequence>
<dbReference type="Gene3D" id="2.60.450.10">
    <property type="entry name" value="Lipopolysaccharide (LPS) transport protein A like domain"/>
    <property type="match status" value="1"/>
</dbReference>
<evidence type="ECO:0000259" key="1">
    <source>
        <dbReference type="Pfam" id="PF03968"/>
    </source>
</evidence>
<dbReference type="EMBL" id="DTDJ01000016">
    <property type="protein sequence ID" value="HGL17074.1"/>
    <property type="molecule type" value="Genomic_DNA"/>
</dbReference>
<gene>
    <name evidence="2" type="ORF">ENU66_01865</name>
</gene>
<accession>A0A7V3ZWX5</accession>
<protein>
    <recommendedName>
        <fullName evidence="1">Organic solvent tolerance-like N-terminal domain-containing protein</fullName>
    </recommendedName>
</protein>
<dbReference type="Pfam" id="PF03968">
    <property type="entry name" value="LptD_N"/>
    <property type="match status" value="1"/>
</dbReference>
<organism evidence="2">
    <name type="scientific">candidate division WOR-3 bacterium</name>
    <dbReference type="NCBI Taxonomy" id="2052148"/>
    <lineage>
        <taxon>Bacteria</taxon>
        <taxon>Bacteria division WOR-3</taxon>
    </lineage>
</organism>
<dbReference type="AlphaFoldDB" id="A0A7V3ZWX5"/>
<dbReference type="InterPro" id="IPR005653">
    <property type="entry name" value="OstA-like_N"/>
</dbReference>